<dbReference type="AlphaFoldDB" id="M1DE75"/>
<feature type="region of interest" description="Disordered" evidence="1">
    <location>
        <begin position="80"/>
        <end position="99"/>
    </location>
</feature>
<keyword evidence="4" id="KW-1185">Reference proteome</keyword>
<reference evidence="3" key="2">
    <citation type="submission" date="2015-06" db="UniProtKB">
        <authorList>
            <consortium name="EnsemblPlants"/>
        </authorList>
    </citation>
    <scope>IDENTIFICATION</scope>
    <source>
        <strain evidence="3">DM1-3 516 R44</strain>
    </source>
</reference>
<evidence type="ECO:0000256" key="1">
    <source>
        <dbReference type="SAM" id="MobiDB-lite"/>
    </source>
</evidence>
<dbReference type="Proteomes" id="UP000011115">
    <property type="component" value="Unassembled WGS sequence"/>
</dbReference>
<organism evidence="3 4">
    <name type="scientific">Solanum tuberosum</name>
    <name type="common">Potato</name>
    <dbReference type="NCBI Taxonomy" id="4113"/>
    <lineage>
        <taxon>Eukaryota</taxon>
        <taxon>Viridiplantae</taxon>
        <taxon>Streptophyta</taxon>
        <taxon>Embryophyta</taxon>
        <taxon>Tracheophyta</taxon>
        <taxon>Spermatophyta</taxon>
        <taxon>Magnoliopsida</taxon>
        <taxon>eudicotyledons</taxon>
        <taxon>Gunneridae</taxon>
        <taxon>Pentapetalae</taxon>
        <taxon>asterids</taxon>
        <taxon>lamiids</taxon>
        <taxon>Solanales</taxon>
        <taxon>Solanaceae</taxon>
        <taxon>Solanoideae</taxon>
        <taxon>Solaneae</taxon>
        <taxon>Solanum</taxon>
    </lineage>
</organism>
<evidence type="ECO:0000313" key="3">
    <source>
        <dbReference type="EnsemblPlants" id="PGSC0003DMT400087623"/>
    </source>
</evidence>
<reference evidence="4" key="1">
    <citation type="journal article" date="2011" name="Nature">
        <title>Genome sequence and analysis of the tuber crop potato.</title>
        <authorList>
            <consortium name="The Potato Genome Sequencing Consortium"/>
        </authorList>
    </citation>
    <scope>NUCLEOTIDE SEQUENCE [LARGE SCALE GENOMIC DNA]</scope>
    <source>
        <strain evidence="4">cv. DM1-3 516 R44</strain>
    </source>
</reference>
<dbReference type="PaxDb" id="4113-PGSC0003DMT400087623"/>
<keyword evidence="2" id="KW-1133">Transmembrane helix</keyword>
<dbReference type="eggNOG" id="ENOG502QQUV">
    <property type="taxonomic scope" value="Eukaryota"/>
</dbReference>
<evidence type="ECO:0000313" key="4">
    <source>
        <dbReference type="Proteomes" id="UP000011115"/>
    </source>
</evidence>
<dbReference type="Gramene" id="PGSC0003DMT400087623">
    <property type="protein sequence ID" value="PGSC0003DMT400087623"/>
    <property type="gene ID" value="PGSC0003DMG400037194"/>
</dbReference>
<sequence length="212" mass="22678">MSNFAGNQAVGGMMVMDMSSSGILHSWSISGVLDEVPLSLHQVFTDVSGYLNVPSPNCGSNLTKGMNNLSYSNKLVKSSSNLGIASSPKSSKKVEKKKNEVKTKKVASVNFLGMLFFMLLFVFEKYHGRVLTINGPMNGTDYSGKYDGIDHSSLCGRGGQGESNQQNTNKASYVFVCVGLASDPLAASFYVPRNGTLVKIEGNLIIQSVLAS</sequence>
<evidence type="ECO:0000256" key="2">
    <source>
        <dbReference type="SAM" id="Phobius"/>
    </source>
</evidence>
<accession>M1DE75</accession>
<dbReference type="PANTHER" id="PTHR37616">
    <property type="entry name" value="BZIP TRANSCRIPTION FACTOR 60-LIKE"/>
    <property type="match status" value="1"/>
</dbReference>
<keyword evidence="2" id="KW-0812">Transmembrane</keyword>
<dbReference type="PANTHER" id="PTHR37616:SF3">
    <property type="entry name" value="BZIP DOMAIN-CONTAINING PROTEIN"/>
    <property type="match status" value="1"/>
</dbReference>
<dbReference type="EnsemblPlants" id="PGSC0003DMT400087623">
    <property type="protein sequence ID" value="PGSC0003DMT400087623"/>
    <property type="gene ID" value="PGSC0003DMG400037194"/>
</dbReference>
<proteinExistence type="predicted"/>
<dbReference type="HOGENOM" id="CLU_1301581_0_0_1"/>
<keyword evidence="2" id="KW-0472">Membrane</keyword>
<dbReference type="InParanoid" id="M1DE75"/>
<protein>
    <submittedName>
        <fullName evidence="3">TGACG-sequence-specific DNA-binding protein TGA-1B</fullName>
    </submittedName>
</protein>
<feature type="transmembrane region" description="Helical" evidence="2">
    <location>
        <begin position="106"/>
        <end position="123"/>
    </location>
</feature>
<name>M1DE75_SOLTU</name>
<dbReference type="STRING" id="4113.M1DE75"/>